<dbReference type="Proteomes" id="UP000759103">
    <property type="component" value="Unassembled WGS sequence"/>
</dbReference>
<name>A0ABS7BPP6_9SPHN</name>
<evidence type="ECO:0000313" key="2">
    <source>
        <dbReference type="EMBL" id="MBW6531518.1"/>
    </source>
</evidence>
<protein>
    <recommendedName>
        <fullName evidence="4">Lipoprotein</fullName>
    </recommendedName>
</protein>
<gene>
    <name evidence="2" type="ORF">KZ820_12305</name>
</gene>
<accession>A0ABS7BPP6</accession>
<organism evidence="2 3">
    <name type="scientific">Sphingomonas citri</name>
    <dbReference type="NCBI Taxonomy" id="2862499"/>
    <lineage>
        <taxon>Bacteria</taxon>
        <taxon>Pseudomonadati</taxon>
        <taxon>Pseudomonadota</taxon>
        <taxon>Alphaproteobacteria</taxon>
        <taxon>Sphingomonadales</taxon>
        <taxon>Sphingomonadaceae</taxon>
        <taxon>Sphingomonas</taxon>
    </lineage>
</organism>
<dbReference type="EMBL" id="JAHXZN010000003">
    <property type="protein sequence ID" value="MBW6531518.1"/>
    <property type="molecule type" value="Genomic_DNA"/>
</dbReference>
<keyword evidence="3" id="KW-1185">Reference proteome</keyword>
<evidence type="ECO:0008006" key="4">
    <source>
        <dbReference type="Google" id="ProtNLM"/>
    </source>
</evidence>
<feature type="compositionally biased region" description="Pro residues" evidence="1">
    <location>
        <begin position="12"/>
        <end position="36"/>
    </location>
</feature>
<evidence type="ECO:0000313" key="3">
    <source>
        <dbReference type="Proteomes" id="UP000759103"/>
    </source>
</evidence>
<comment type="caution">
    <text evidence="2">The sequence shown here is derived from an EMBL/GenBank/DDBJ whole genome shotgun (WGS) entry which is preliminary data.</text>
</comment>
<proteinExistence type="predicted"/>
<evidence type="ECO:0000256" key="1">
    <source>
        <dbReference type="SAM" id="MobiDB-lite"/>
    </source>
</evidence>
<reference evidence="2 3" key="1">
    <citation type="submission" date="2021-07" db="EMBL/GenBank/DDBJ databases">
        <title>Sphingomonas sp.</title>
        <authorList>
            <person name="Feng G."/>
            <person name="Li J."/>
            <person name="Pan M."/>
        </authorList>
    </citation>
    <scope>NUCLEOTIDE SEQUENCE [LARGE SCALE GENOMIC DNA]</scope>
    <source>
        <strain evidence="2 3">RRHST34</strain>
    </source>
</reference>
<sequence length="164" mass="16642">MLTFAAGCVPQVTPPPPAPAPTPAPAPPPPAAPAPAPLAAEWQDWPRTPGTWRYTRDAGGTVASFGTGATAVATARCDRAARTVTLTRVGGVAAPVTVRTSATTRTLPATAVAGGAGVVLAASDRLLDAMVFSRGRFTLEQPGSAPLVLPPWAELARVIEDCRG</sequence>
<feature type="region of interest" description="Disordered" evidence="1">
    <location>
        <begin position="1"/>
        <end position="37"/>
    </location>
</feature>